<feature type="domain" description="Four-carbon acid sugar kinase N-terminal" evidence="7">
    <location>
        <begin position="4"/>
        <end position="222"/>
    </location>
</feature>
<keyword evidence="5" id="KW-0067">ATP-binding</keyword>
<dbReference type="InterPro" id="IPR031475">
    <property type="entry name" value="NBD_C"/>
</dbReference>
<feature type="domain" description="Four-carbon acid sugar kinase nucleotide binding" evidence="8">
    <location>
        <begin position="238"/>
        <end position="410"/>
    </location>
</feature>
<evidence type="ECO:0000256" key="1">
    <source>
        <dbReference type="ARBA" id="ARBA00005715"/>
    </source>
</evidence>
<dbReference type="Pfam" id="PF17042">
    <property type="entry name" value="NBD_C"/>
    <property type="match status" value="1"/>
</dbReference>
<name>A0A848B3S3_9FIRM</name>
<evidence type="ECO:0000259" key="8">
    <source>
        <dbReference type="Pfam" id="PF17042"/>
    </source>
</evidence>
<dbReference type="SUPFAM" id="SSF142764">
    <property type="entry name" value="YgbK-like"/>
    <property type="match status" value="1"/>
</dbReference>
<dbReference type="Proteomes" id="UP000543804">
    <property type="component" value="Unassembled WGS sequence"/>
</dbReference>
<evidence type="ECO:0000256" key="4">
    <source>
        <dbReference type="ARBA" id="ARBA00022777"/>
    </source>
</evidence>
<dbReference type="EMBL" id="JABAFA010000011">
    <property type="protein sequence ID" value="NMD98830.1"/>
    <property type="molecule type" value="Genomic_DNA"/>
</dbReference>
<evidence type="ECO:0000259" key="7">
    <source>
        <dbReference type="Pfam" id="PF07005"/>
    </source>
</evidence>
<keyword evidence="4 9" id="KW-0418">Kinase</keyword>
<dbReference type="InterPro" id="IPR037051">
    <property type="entry name" value="4-carb_acid_sugar_kinase_N_sf"/>
</dbReference>
<dbReference type="GO" id="GO:0016301">
    <property type="term" value="F:kinase activity"/>
    <property type="evidence" value="ECO:0007669"/>
    <property type="project" value="UniProtKB-KW"/>
</dbReference>
<dbReference type="GO" id="GO:0005524">
    <property type="term" value="F:ATP binding"/>
    <property type="evidence" value="ECO:0007669"/>
    <property type="project" value="UniProtKB-KW"/>
</dbReference>
<comment type="caution">
    <text evidence="9">The sequence shown here is derived from an EMBL/GenBank/DDBJ whole genome shotgun (WGS) entry which is preliminary data.</text>
</comment>
<dbReference type="Pfam" id="PF07005">
    <property type="entry name" value="SBD_N"/>
    <property type="match status" value="1"/>
</dbReference>
<evidence type="ECO:0000313" key="10">
    <source>
        <dbReference type="Proteomes" id="UP000543804"/>
    </source>
</evidence>
<protein>
    <submittedName>
        <fullName evidence="9">Four-carbon acid sugar kinase family protein</fullName>
    </submittedName>
</protein>
<dbReference type="Gene3D" id="3.40.980.20">
    <property type="entry name" value="Four-carbon acid sugar kinase, nucleotide binding domain"/>
    <property type="match status" value="1"/>
</dbReference>
<keyword evidence="2" id="KW-0808">Transferase</keyword>
<accession>A0A848B3S3</accession>
<dbReference type="AlphaFoldDB" id="A0A848B3S3"/>
<proteinExistence type="inferred from homology"/>
<keyword evidence="10" id="KW-1185">Reference proteome</keyword>
<sequence length="422" mass="45667">MKGIIVADDLTGANASGALVKKLGLSVCSLFSLQDAPEVDVLSYSTDSRGVAPQEAYRRVYDAFTRLGKGANFCNKRIDSTLRGNIGAEIDGALDALGEDYRAVVVPAYPDSGRVVVNRTMLVNGMLLTDSDAGRDPKMPVTSDDVVALVKAQTKRQVAYIPLKEIARGEDSLASLVREKAASAPILVFDAVRNEDIRTVARAVRKASLKVLTVDPGPLTMQYVHVMQVSEQREQKVLLVIGSVTQTTQRQIAYILKARRVFLVQMQVAAFWEEGRRREEIRRTVEKIRAAVDQEDVLMVTTTPLDAADVVDLHAAAAQYGKTMEEISQLLSGTLTEAAAEILETEPKLKGVYCSGGDITVALLARLKASGIEIRDEVLPLAVYGRIQGGEKPDLRIVTKGGMIGGDDAIALCLNKIAKDVD</sequence>
<organism evidence="9 10">
    <name type="scientific">Selenomonas bovis</name>
    <dbReference type="NCBI Taxonomy" id="416586"/>
    <lineage>
        <taxon>Bacteria</taxon>
        <taxon>Bacillati</taxon>
        <taxon>Bacillota</taxon>
        <taxon>Negativicutes</taxon>
        <taxon>Selenomonadales</taxon>
        <taxon>Selenomonadaceae</taxon>
        <taxon>Selenomonas</taxon>
    </lineage>
</organism>
<dbReference type="Gene3D" id="3.40.50.10840">
    <property type="entry name" value="Putative sugar-binding, N-terminal domain"/>
    <property type="match status" value="1"/>
</dbReference>
<gene>
    <name evidence="9" type="ORF">HF878_04930</name>
</gene>
<keyword evidence="3" id="KW-0547">Nucleotide-binding</keyword>
<keyword evidence="6" id="KW-0119">Carbohydrate metabolism</keyword>
<evidence type="ECO:0000256" key="2">
    <source>
        <dbReference type="ARBA" id="ARBA00022679"/>
    </source>
</evidence>
<dbReference type="RefSeq" id="WP_170077375.1">
    <property type="nucleotide sequence ID" value="NZ_JABAFA010000011.1"/>
</dbReference>
<evidence type="ECO:0000256" key="3">
    <source>
        <dbReference type="ARBA" id="ARBA00022741"/>
    </source>
</evidence>
<evidence type="ECO:0000313" key="9">
    <source>
        <dbReference type="EMBL" id="NMD98830.1"/>
    </source>
</evidence>
<evidence type="ECO:0000256" key="5">
    <source>
        <dbReference type="ARBA" id="ARBA00022840"/>
    </source>
</evidence>
<reference evidence="9 10" key="1">
    <citation type="submission" date="2020-04" db="EMBL/GenBank/DDBJ databases">
        <authorList>
            <person name="Hitch T.C.A."/>
            <person name="Wylensek D."/>
            <person name="Clavel T."/>
        </authorList>
    </citation>
    <scope>NUCLEOTIDE SEQUENCE [LARGE SCALE GENOMIC DNA]</scope>
    <source>
        <strain evidence="9 10">PG-130-P53-12</strain>
    </source>
</reference>
<dbReference type="InterPro" id="IPR042213">
    <property type="entry name" value="NBD_C_sf"/>
</dbReference>
<comment type="similarity">
    <text evidence="1">Belongs to the four-carbon acid sugar kinase family.</text>
</comment>
<dbReference type="InterPro" id="IPR010737">
    <property type="entry name" value="4-carb_acid_sugar_kinase_N"/>
</dbReference>
<evidence type="ECO:0000256" key="6">
    <source>
        <dbReference type="ARBA" id="ARBA00023277"/>
    </source>
</evidence>